<dbReference type="InterPro" id="IPR022275">
    <property type="entry name" value="NHPM_bacteriocin_SS_HylD"/>
</dbReference>
<evidence type="ECO:0000256" key="4">
    <source>
        <dbReference type="SAM" id="Phobius"/>
    </source>
</evidence>
<dbReference type="EMBL" id="CM001441">
    <property type="protein sequence ID" value="EHQ88919.1"/>
    <property type="molecule type" value="Genomic_DNA"/>
</dbReference>
<evidence type="ECO:0000313" key="7">
    <source>
        <dbReference type="Proteomes" id="UP000005104"/>
    </source>
</evidence>
<protein>
    <submittedName>
        <fullName evidence="6">NHLM bacteriocin system secretion protein</fullName>
    </submittedName>
</protein>
<keyword evidence="4" id="KW-1133">Transmembrane helix</keyword>
<proteinExistence type="predicted"/>
<dbReference type="OrthoDB" id="8439633at2"/>
<dbReference type="Pfam" id="PF25917">
    <property type="entry name" value="BSH_RND"/>
    <property type="match status" value="1"/>
</dbReference>
<dbReference type="GO" id="GO:0030313">
    <property type="term" value="C:cell envelope"/>
    <property type="evidence" value="ECO:0007669"/>
    <property type="project" value="UniProtKB-SubCell"/>
</dbReference>
<dbReference type="InterPro" id="IPR050465">
    <property type="entry name" value="UPF0194_transport"/>
</dbReference>
<keyword evidence="4" id="KW-0472">Membrane</keyword>
<comment type="subcellular location">
    <subcellularLocation>
        <location evidence="1">Cell envelope</location>
    </subcellularLocation>
</comment>
<dbReference type="SUPFAM" id="SSF111369">
    <property type="entry name" value="HlyD-like secretion proteins"/>
    <property type="match status" value="1"/>
</dbReference>
<dbReference type="PANTHER" id="PTHR32347">
    <property type="entry name" value="EFFLUX SYSTEM COMPONENT YKNX-RELATED"/>
    <property type="match status" value="1"/>
</dbReference>
<dbReference type="Gene3D" id="2.40.50.100">
    <property type="match status" value="2"/>
</dbReference>
<organism evidence="6 7">
    <name type="scientific">Desulfosporosinus youngiae DSM 17734</name>
    <dbReference type="NCBI Taxonomy" id="768710"/>
    <lineage>
        <taxon>Bacteria</taxon>
        <taxon>Bacillati</taxon>
        <taxon>Bacillota</taxon>
        <taxon>Clostridia</taxon>
        <taxon>Eubacteriales</taxon>
        <taxon>Desulfitobacteriaceae</taxon>
        <taxon>Desulfosporosinus</taxon>
    </lineage>
</organism>
<feature type="domain" description="Multidrug resistance protein MdtA-like barrel-sandwich hybrid" evidence="5">
    <location>
        <begin position="76"/>
        <end position="177"/>
    </location>
</feature>
<dbReference type="eggNOG" id="COG0845">
    <property type="taxonomic scope" value="Bacteria"/>
</dbReference>
<evidence type="ECO:0000256" key="3">
    <source>
        <dbReference type="SAM" id="Coils"/>
    </source>
</evidence>
<dbReference type="NCBIfam" id="TIGR03794">
    <property type="entry name" value="NHLM_micro_HlyD"/>
    <property type="match status" value="1"/>
</dbReference>
<gene>
    <name evidence="6" type="ORF">DesyoDRAFT_1791</name>
</gene>
<dbReference type="HOGENOM" id="CLU_028453_0_0_9"/>
<dbReference type="AlphaFoldDB" id="H5XTW1"/>
<dbReference type="PANTHER" id="PTHR32347:SF23">
    <property type="entry name" value="BLL5650 PROTEIN"/>
    <property type="match status" value="1"/>
</dbReference>
<keyword evidence="7" id="KW-1185">Reference proteome</keyword>
<name>H5XTW1_9FIRM</name>
<keyword evidence="2 3" id="KW-0175">Coiled coil</keyword>
<feature type="transmembrane region" description="Helical" evidence="4">
    <location>
        <begin position="32"/>
        <end position="51"/>
    </location>
</feature>
<feature type="coiled-coil region" evidence="3">
    <location>
        <begin position="103"/>
        <end position="144"/>
    </location>
</feature>
<evidence type="ECO:0000259" key="5">
    <source>
        <dbReference type="Pfam" id="PF25917"/>
    </source>
</evidence>
<dbReference type="Proteomes" id="UP000005104">
    <property type="component" value="Chromosome"/>
</dbReference>
<keyword evidence="4" id="KW-0812">Transmembrane</keyword>
<dbReference type="STRING" id="768710.DesyoDRAFT_1791"/>
<accession>H5XTW1</accession>
<evidence type="ECO:0000313" key="6">
    <source>
        <dbReference type="EMBL" id="EHQ88919.1"/>
    </source>
</evidence>
<dbReference type="InterPro" id="IPR058625">
    <property type="entry name" value="MdtA-like_BSH"/>
</dbReference>
<reference evidence="6 7" key="1">
    <citation type="submission" date="2011-11" db="EMBL/GenBank/DDBJ databases">
        <title>The Noncontiguous Finished genome of Desulfosporosinus youngiae DSM 17734.</title>
        <authorList>
            <consortium name="US DOE Joint Genome Institute (JGI-PGF)"/>
            <person name="Lucas S."/>
            <person name="Han J."/>
            <person name="Lapidus A."/>
            <person name="Cheng J.-F."/>
            <person name="Goodwin L."/>
            <person name="Pitluck S."/>
            <person name="Peters L."/>
            <person name="Ovchinnikova G."/>
            <person name="Lu M."/>
            <person name="Land M.L."/>
            <person name="Hauser L."/>
            <person name="Pester M."/>
            <person name="Spring S."/>
            <person name="Ollivier B."/>
            <person name="Rattei T."/>
            <person name="Klenk H.-P."/>
            <person name="Wagner M."/>
            <person name="Loy A."/>
            <person name="Woyke T.J."/>
        </authorList>
    </citation>
    <scope>NUCLEOTIDE SEQUENCE [LARGE SCALE GENOMIC DNA]</scope>
    <source>
        <strain evidence="6 7">DSM 17734</strain>
    </source>
</reference>
<dbReference type="RefSeq" id="WP_007781938.1">
    <property type="nucleotide sequence ID" value="NZ_CM001441.1"/>
</dbReference>
<evidence type="ECO:0000256" key="2">
    <source>
        <dbReference type="ARBA" id="ARBA00023054"/>
    </source>
</evidence>
<evidence type="ECO:0000256" key="1">
    <source>
        <dbReference type="ARBA" id="ARBA00004196"/>
    </source>
</evidence>
<sequence length="323" mass="34732">MEQKIFREVSLKRLSSPEQLDQLIKVTSPRGWLALVALILLLAGVIVWSFAGSIPTKIAGQGILLNDAGVFSLTHDTSGLVLDVRFTAGDKVKKGDIIARIEQSELVKEINGLLDTLQSLEKDGDSASLKYQSLKNQVEQLRQELGYRSQIVSPIEGRVLAMNMHPGSIVQPGQTLATLEQYGASVRLQAVLYVAAELAGKIRPGMEVQISPTIVNKEEYGYMPGRVISVAEYPATVQSMMQTLGNENLVSLLTGRGAPLEVLVDLVPDNSTVSGYKWSSPAGPPLAMAGGTLVQGDVVIAREKPVAKVIPFFGAQTAENGQK</sequence>